<evidence type="ECO:0000256" key="3">
    <source>
        <dbReference type="ARBA" id="ARBA00022989"/>
    </source>
</evidence>
<keyword evidence="8" id="KW-1185">Reference proteome</keyword>
<feature type="transmembrane region" description="Helical" evidence="5">
    <location>
        <begin position="173"/>
        <end position="197"/>
    </location>
</feature>
<feature type="non-terminal residue" evidence="7">
    <location>
        <position position="474"/>
    </location>
</feature>
<dbReference type="GO" id="GO:0005774">
    <property type="term" value="C:vacuolar membrane"/>
    <property type="evidence" value="ECO:0007669"/>
    <property type="project" value="TreeGrafter"/>
</dbReference>
<feature type="transmembrane region" description="Helical" evidence="5">
    <location>
        <begin position="454"/>
        <end position="472"/>
    </location>
</feature>
<feature type="transmembrane region" description="Helical" evidence="5">
    <location>
        <begin position="419"/>
        <end position="442"/>
    </location>
</feature>
<evidence type="ECO:0000256" key="5">
    <source>
        <dbReference type="SAM" id="Phobius"/>
    </source>
</evidence>
<keyword evidence="3 5" id="KW-1133">Transmembrane helix</keyword>
<dbReference type="AlphaFoldDB" id="A0A3M7T9L4"/>
<reference evidence="7 8" key="1">
    <citation type="journal article" date="2018" name="Sci. Rep.">
        <title>Genomic signatures of local adaptation to the degree of environmental predictability in rotifers.</title>
        <authorList>
            <person name="Franch-Gras L."/>
            <person name="Hahn C."/>
            <person name="Garcia-Roger E.M."/>
            <person name="Carmona M.J."/>
            <person name="Serra M."/>
            <person name="Gomez A."/>
        </authorList>
    </citation>
    <scope>NUCLEOTIDE SEQUENCE [LARGE SCALE GENOMIC DNA]</scope>
    <source>
        <strain evidence="7">HYR1</strain>
    </source>
</reference>
<dbReference type="InterPro" id="IPR013057">
    <property type="entry name" value="AA_transpt_TM"/>
</dbReference>
<dbReference type="PANTHER" id="PTHR22950:SF349">
    <property type="entry name" value="AMINO ACID TRANSPORTER TRANSMEMBRANE DOMAIN-CONTAINING PROTEIN"/>
    <property type="match status" value="1"/>
</dbReference>
<dbReference type="STRING" id="10195.A0A3M7T9L4"/>
<evidence type="ECO:0000313" key="8">
    <source>
        <dbReference type="Proteomes" id="UP000276133"/>
    </source>
</evidence>
<evidence type="ECO:0000256" key="4">
    <source>
        <dbReference type="ARBA" id="ARBA00023136"/>
    </source>
</evidence>
<dbReference type="OrthoDB" id="1684102at2759"/>
<dbReference type="Proteomes" id="UP000276133">
    <property type="component" value="Unassembled WGS sequence"/>
</dbReference>
<feature type="domain" description="Amino acid transporter transmembrane" evidence="6">
    <location>
        <begin position="40"/>
        <end position="473"/>
    </location>
</feature>
<dbReference type="PANTHER" id="PTHR22950">
    <property type="entry name" value="AMINO ACID TRANSPORTER"/>
    <property type="match status" value="1"/>
</dbReference>
<organism evidence="7 8">
    <name type="scientific">Brachionus plicatilis</name>
    <name type="common">Marine rotifer</name>
    <name type="synonym">Brachionus muelleri</name>
    <dbReference type="NCBI Taxonomy" id="10195"/>
    <lineage>
        <taxon>Eukaryota</taxon>
        <taxon>Metazoa</taxon>
        <taxon>Spiralia</taxon>
        <taxon>Gnathifera</taxon>
        <taxon>Rotifera</taxon>
        <taxon>Eurotatoria</taxon>
        <taxon>Monogononta</taxon>
        <taxon>Pseudotrocha</taxon>
        <taxon>Ploima</taxon>
        <taxon>Brachionidae</taxon>
        <taxon>Brachionus</taxon>
    </lineage>
</organism>
<proteinExistence type="predicted"/>
<evidence type="ECO:0000313" key="7">
    <source>
        <dbReference type="EMBL" id="RNA44776.1"/>
    </source>
</evidence>
<dbReference type="Pfam" id="PF01490">
    <property type="entry name" value="Aa_trans"/>
    <property type="match status" value="1"/>
</dbReference>
<feature type="transmembrane region" description="Helical" evidence="5">
    <location>
        <begin position="247"/>
        <end position="268"/>
    </location>
</feature>
<gene>
    <name evidence="7" type="ORF">BpHYR1_005854</name>
</gene>
<feature type="transmembrane region" description="Helical" evidence="5">
    <location>
        <begin position="72"/>
        <end position="93"/>
    </location>
</feature>
<feature type="transmembrane region" description="Helical" evidence="5">
    <location>
        <begin position="323"/>
        <end position="356"/>
    </location>
</feature>
<keyword evidence="4 5" id="KW-0472">Membrane</keyword>
<comment type="subcellular location">
    <subcellularLocation>
        <location evidence="1">Membrane</location>
        <topology evidence="1">Multi-pass membrane protein</topology>
    </subcellularLocation>
</comment>
<dbReference type="GO" id="GO:0015179">
    <property type="term" value="F:L-amino acid transmembrane transporter activity"/>
    <property type="evidence" value="ECO:0007669"/>
    <property type="project" value="TreeGrafter"/>
</dbReference>
<dbReference type="EMBL" id="REGN01000059">
    <property type="protein sequence ID" value="RNA44776.1"/>
    <property type="molecule type" value="Genomic_DNA"/>
</dbReference>
<keyword evidence="2 5" id="KW-0812">Transmembrane</keyword>
<feature type="transmembrane region" description="Helical" evidence="5">
    <location>
        <begin position="280"/>
        <end position="303"/>
    </location>
</feature>
<feature type="transmembrane region" description="Helical" evidence="5">
    <location>
        <begin position="209"/>
        <end position="227"/>
    </location>
</feature>
<evidence type="ECO:0000256" key="2">
    <source>
        <dbReference type="ARBA" id="ARBA00022692"/>
    </source>
</evidence>
<name>A0A3M7T9L4_BRAPC</name>
<evidence type="ECO:0000259" key="6">
    <source>
        <dbReference type="Pfam" id="PF01490"/>
    </source>
</evidence>
<accession>A0A3M7T9L4</accession>
<evidence type="ECO:0000256" key="1">
    <source>
        <dbReference type="ARBA" id="ARBA00004141"/>
    </source>
</evidence>
<protein>
    <submittedName>
        <fullName evidence="7">Proton-coupled amino acid transporter 1 isoform X1</fullName>
    </submittedName>
</protein>
<comment type="caution">
    <text evidence="7">The sequence shown here is derived from an EMBL/GenBank/DDBJ whole genome shotgun (WGS) entry which is preliminary data.</text>
</comment>
<sequence>MNEGELPESLNNSQADLIWYNSIGIEPPSTPKPKQEKKQGTSNTETLMHIIKANIGTGVLAMPLAFKNGGLALSSISLWLMAFVCIHCMHILLNCAKFVTANMKEDIEEMLNKTVGYDDVVELILKNKCRKDSKWPGRFRFLTSLFIVIGQLGFCCVYLVFIPTNIKQIIDFYYPSSGLSLEILMCITLLPLIFFCLIKDLKFLAPFSAIANLLMIASLAVIIYGLFFDGPFKPIERLELIAPYRNWPVYFSSAIYAFEGISLVLPVYHEMKYKSNFNPWNGVLNTGMSLVSIMYFSIGFFGYLKYGSDSAPSITLNLQTSNILYQIVKILFTIAIFITYNLQFFVAADIIWTYVLRSSKYMQSLSTNSGSFANLTDSQASDLNRSASKIYNLIHNVFRSSLVILTFLLAIKVPRIDLFISLVGAIASSTLALILPALLDLVAFWESTNRSLSILIKDLLIIIFGIYIFIAGTM</sequence>
<feature type="transmembrane region" description="Helical" evidence="5">
    <location>
        <begin position="393"/>
        <end position="413"/>
    </location>
</feature>
<feature type="transmembrane region" description="Helical" evidence="5">
    <location>
        <begin position="139"/>
        <end position="161"/>
    </location>
</feature>